<dbReference type="PANTHER" id="PTHR30417:SF1">
    <property type="entry name" value="N-ACETYLMURAMOYL-L-ALANINE AMIDASE AMID"/>
    <property type="match status" value="1"/>
</dbReference>
<dbReference type="GO" id="GO:0008745">
    <property type="term" value="F:N-acetylmuramoyl-L-alanine amidase activity"/>
    <property type="evidence" value="ECO:0007669"/>
    <property type="project" value="UniProtKB-EC"/>
</dbReference>
<organism evidence="8 9">
    <name type="scientific">Merismopedia glauca CCAP 1448/3</name>
    <dbReference type="NCBI Taxonomy" id="1296344"/>
    <lineage>
        <taxon>Bacteria</taxon>
        <taxon>Bacillati</taxon>
        <taxon>Cyanobacteriota</taxon>
        <taxon>Cyanophyceae</taxon>
        <taxon>Synechococcales</taxon>
        <taxon>Merismopediaceae</taxon>
        <taxon>Merismopedia</taxon>
    </lineage>
</organism>
<dbReference type="Pfam" id="PF01510">
    <property type="entry name" value="Amidase_2"/>
    <property type="match status" value="1"/>
</dbReference>
<evidence type="ECO:0000256" key="1">
    <source>
        <dbReference type="ARBA" id="ARBA00001561"/>
    </source>
</evidence>
<dbReference type="AlphaFoldDB" id="A0A2T1BZY7"/>
<dbReference type="InterPro" id="IPR036505">
    <property type="entry name" value="Amidase/PGRP_sf"/>
</dbReference>
<feature type="region of interest" description="Disordered" evidence="5">
    <location>
        <begin position="26"/>
        <end position="52"/>
    </location>
</feature>
<evidence type="ECO:0000313" key="8">
    <source>
        <dbReference type="EMBL" id="PSB01585.1"/>
    </source>
</evidence>
<keyword evidence="3" id="KW-0378">Hydrolase</keyword>
<dbReference type="RefSeq" id="WP_106289960.1">
    <property type="nucleotide sequence ID" value="NZ_CAWNTC010000129.1"/>
</dbReference>
<dbReference type="PROSITE" id="PS51257">
    <property type="entry name" value="PROKAR_LIPOPROTEIN"/>
    <property type="match status" value="1"/>
</dbReference>
<feature type="chain" id="PRO_5015498216" description="N-acetylmuramoyl-L-alanine amidase" evidence="6">
    <location>
        <begin position="21"/>
        <end position="253"/>
    </location>
</feature>
<keyword evidence="9" id="KW-1185">Reference proteome</keyword>
<dbReference type="PANTHER" id="PTHR30417">
    <property type="entry name" value="N-ACETYLMURAMOYL-L-ALANINE AMIDASE AMID"/>
    <property type="match status" value="1"/>
</dbReference>
<dbReference type="GO" id="GO:0071555">
    <property type="term" value="P:cell wall organization"/>
    <property type="evidence" value="ECO:0007669"/>
    <property type="project" value="UniProtKB-KW"/>
</dbReference>
<dbReference type="InterPro" id="IPR002502">
    <property type="entry name" value="Amidase_domain"/>
</dbReference>
<dbReference type="OrthoDB" id="9794842at2"/>
<reference evidence="8 9" key="2">
    <citation type="submission" date="2018-03" db="EMBL/GenBank/DDBJ databases">
        <title>The ancient ancestry and fast evolution of plastids.</title>
        <authorList>
            <person name="Moore K.R."/>
            <person name="Magnabosco C."/>
            <person name="Momper L."/>
            <person name="Gold D.A."/>
            <person name="Bosak T."/>
            <person name="Fournier G.P."/>
        </authorList>
    </citation>
    <scope>NUCLEOTIDE SEQUENCE [LARGE SCALE GENOMIC DNA]</scope>
    <source>
        <strain evidence="8 9">CCAP 1448/3</strain>
    </source>
</reference>
<sequence>MFDRIRLVLVATTLVLGAIACTTPSPPISQQTLTSPSLQPSANQTPAPQTPSVRVQIIDRPIKFTEQRKKLTLEYIRLHYDPKATDISIDPRTIVIHWTDTPSLSATFNTFDPELLAGRPELIKGGAVNVSAQFVIDRDGKIYRLMPETRLARHVIGLNHTAIGIENVGAEKFPLTPQQLTANTNLVRYLVQKYPKIRFLIGHYEYQKFRGSSLWKELLPGYITYKSDPSPDFMKKLRAKLNDLNLCQEPKCQ</sequence>
<evidence type="ECO:0000256" key="4">
    <source>
        <dbReference type="ARBA" id="ARBA00023316"/>
    </source>
</evidence>
<dbReference type="Proteomes" id="UP000238762">
    <property type="component" value="Unassembled WGS sequence"/>
</dbReference>
<protein>
    <recommendedName>
        <fullName evidence="2">N-acetylmuramoyl-L-alanine amidase</fullName>
        <ecNumber evidence="2">3.5.1.28</ecNumber>
    </recommendedName>
</protein>
<accession>A0A2T1BZY7</accession>
<feature type="domain" description="N-acetylmuramoyl-L-alanine amidase" evidence="7">
    <location>
        <begin position="79"/>
        <end position="218"/>
    </location>
</feature>
<evidence type="ECO:0000313" key="9">
    <source>
        <dbReference type="Proteomes" id="UP000238762"/>
    </source>
</evidence>
<dbReference type="InterPro" id="IPR051206">
    <property type="entry name" value="NAMLAA_amidase_2"/>
</dbReference>
<name>A0A2T1BZY7_9CYAN</name>
<evidence type="ECO:0000256" key="2">
    <source>
        <dbReference type="ARBA" id="ARBA00011901"/>
    </source>
</evidence>
<evidence type="ECO:0000259" key="7">
    <source>
        <dbReference type="SMART" id="SM00644"/>
    </source>
</evidence>
<gene>
    <name evidence="8" type="ORF">C7B64_17605</name>
</gene>
<dbReference type="EC" id="3.5.1.28" evidence="2"/>
<keyword evidence="6" id="KW-0732">Signal</keyword>
<dbReference type="Gene3D" id="3.40.80.10">
    <property type="entry name" value="Peptidoglycan recognition protein-like"/>
    <property type="match status" value="1"/>
</dbReference>
<dbReference type="CDD" id="cd06583">
    <property type="entry name" value="PGRP"/>
    <property type="match status" value="1"/>
</dbReference>
<dbReference type="GO" id="GO:0009253">
    <property type="term" value="P:peptidoglycan catabolic process"/>
    <property type="evidence" value="ECO:0007669"/>
    <property type="project" value="InterPro"/>
</dbReference>
<proteinExistence type="predicted"/>
<comment type="caution">
    <text evidence="8">The sequence shown here is derived from an EMBL/GenBank/DDBJ whole genome shotgun (WGS) entry which is preliminary data.</text>
</comment>
<dbReference type="GO" id="GO:0009254">
    <property type="term" value="P:peptidoglycan turnover"/>
    <property type="evidence" value="ECO:0007669"/>
    <property type="project" value="TreeGrafter"/>
</dbReference>
<reference evidence="8 9" key="1">
    <citation type="submission" date="2018-02" db="EMBL/GenBank/DDBJ databases">
        <authorList>
            <person name="Cohen D.B."/>
            <person name="Kent A.D."/>
        </authorList>
    </citation>
    <scope>NUCLEOTIDE SEQUENCE [LARGE SCALE GENOMIC DNA]</scope>
    <source>
        <strain evidence="8 9">CCAP 1448/3</strain>
    </source>
</reference>
<feature type="compositionally biased region" description="Polar residues" evidence="5">
    <location>
        <begin position="28"/>
        <end position="52"/>
    </location>
</feature>
<feature type="signal peptide" evidence="6">
    <location>
        <begin position="1"/>
        <end position="20"/>
    </location>
</feature>
<evidence type="ECO:0000256" key="5">
    <source>
        <dbReference type="SAM" id="MobiDB-lite"/>
    </source>
</evidence>
<keyword evidence="4" id="KW-0961">Cell wall biogenesis/degradation</keyword>
<comment type="catalytic activity">
    <reaction evidence="1">
        <text>Hydrolyzes the link between N-acetylmuramoyl residues and L-amino acid residues in certain cell-wall glycopeptides.</text>
        <dbReference type="EC" id="3.5.1.28"/>
    </reaction>
</comment>
<dbReference type="SMART" id="SM00644">
    <property type="entry name" value="Ami_2"/>
    <property type="match status" value="1"/>
</dbReference>
<dbReference type="EMBL" id="PVWJ01000099">
    <property type="protein sequence ID" value="PSB01585.1"/>
    <property type="molecule type" value="Genomic_DNA"/>
</dbReference>
<dbReference type="SUPFAM" id="SSF55846">
    <property type="entry name" value="N-acetylmuramoyl-L-alanine amidase-like"/>
    <property type="match status" value="1"/>
</dbReference>
<evidence type="ECO:0000256" key="3">
    <source>
        <dbReference type="ARBA" id="ARBA00022801"/>
    </source>
</evidence>
<evidence type="ECO:0000256" key="6">
    <source>
        <dbReference type="SAM" id="SignalP"/>
    </source>
</evidence>